<evidence type="ECO:0000256" key="1">
    <source>
        <dbReference type="SAM" id="SignalP"/>
    </source>
</evidence>
<evidence type="ECO:0008006" key="4">
    <source>
        <dbReference type="Google" id="ProtNLM"/>
    </source>
</evidence>
<dbReference type="AlphaFoldDB" id="A0A4U5TRH5"/>
<accession>A0A4U5TRH5</accession>
<dbReference type="RefSeq" id="WP_138930563.1">
    <property type="nucleotide sequence ID" value="NZ_SWMU01000001.1"/>
</dbReference>
<proteinExistence type="predicted"/>
<dbReference type="Proteomes" id="UP000306552">
    <property type="component" value="Unassembled WGS sequence"/>
</dbReference>
<dbReference type="OrthoDB" id="604691at2"/>
<protein>
    <recommendedName>
        <fullName evidence="4">Carboxypeptidase-like regulatory domain-containing protein</fullName>
    </recommendedName>
</protein>
<sequence>MQVKVLFLVLIICCWPSKLLAQNHASVKLVNDSAEPIPFAVAISSDTIVFSNPFGQLQFNKPPKKLKIFAVGYKPKRVDNVLWQIILEKSNSHLYSADDIIQKVFEYSEYNNPFKTSNSITFKRYNRTLIQRDSIKNITSNENLFSERTSEFIIENQKPKEHIIAQKNHGFDKPVLKILSHRMHGINWYDKTYVIFETDYASPLHPNNYGVYKYELIYKSDTFFYIKFSPKANNTDRLLQGVLQVDKNYALSKVYVNKDDEIKLDLYQFYQKHLPKDLWLTQQVIVEMTPGIGGKPVSLFGTNINIGTLQQRSIAEDDKNNQLFSKSVFYNYSLRPKTMAKQDYDVLVEENAHNRSKHYWQNQRKMPLTEKDSLFFEGTAQTLRRKNTISKIKKLENINDGFFPILKWKTDLKTLIKINNYEGLRLGIGGLTNEEFSDHFRVGGYIAYGTKDEQVKLGVNTGILLNKDSNMWLNAAYEDDVREVGSNSYLTDERVYSLFEPRLVNIIFFYKEKSTSLSLQNRINSKLLSEFKIAHDQIFQTENYAFLNGDIAIQSYNLTRAMLSLRWSPRSQFLKFDNNFVNIKEQYPVVSGQVEQYLGSTFGGDLTFTKFNLKSEYIYNHLNNSYTEFTIEGNYAFGDVPLTHSFHAFPNAPNKDGILKRFSVAGVKSFETMFFSEFFSTRLASLHIKHTLAPFKISNKLRPEMVLISRHAIGDFSDQERHLGIDFNTLNQGYSEAGVELNKIFWGFGLSFAYRYGAYHLPNFDDNIAFKFTFNLKL</sequence>
<evidence type="ECO:0000313" key="2">
    <source>
        <dbReference type="EMBL" id="TKS56859.1"/>
    </source>
</evidence>
<feature type="signal peptide" evidence="1">
    <location>
        <begin position="1"/>
        <end position="21"/>
    </location>
</feature>
<feature type="chain" id="PRO_5020637285" description="Carboxypeptidase-like regulatory domain-containing protein" evidence="1">
    <location>
        <begin position="22"/>
        <end position="778"/>
    </location>
</feature>
<dbReference type="InterPro" id="IPR043741">
    <property type="entry name" value="DUF5686"/>
</dbReference>
<evidence type="ECO:0000313" key="3">
    <source>
        <dbReference type="Proteomes" id="UP000306552"/>
    </source>
</evidence>
<dbReference type="EMBL" id="SWMU01000001">
    <property type="protein sequence ID" value="TKS56859.1"/>
    <property type="molecule type" value="Genomic_DNA"/>
</dbReference>
<reference evidence="2 3" key="1">
    <citation type="submission" date="2019-04" db="EMBL/GenBank/DDBJ databases">
        <title>Psychroflexus halotolerans sp. nov., isolated from a marine solar saltern.</title>
        <authorList>
            <person name="Feng X."/>
        </authorList>
    </citation>
    <scope>NUCLEOTIDE SEQUENCE [LARGE SCALE GENOMIC DNA]</scope>
    <source>
        <strain evidence="2 3">WDS2C27</strain>
    </source>
</reference>
<comment type="caution">
    <text evidence="2">The sequence shown here is derived from an EMBL/GenBank/DDBJ whole genome shotgun (WGS) entry which is preliminary data.</text>
</comment>
<keyword evidence="3" id="KW-1185">Reference proteome</keyword>
<keyword evidence="1" id="KW-0732">Signal</keyword>
<name>A0A4U5TRH5_9FLAO</name>
<dbReference type="Pfam" id="PF18939">
    <property type="entry name" value="DUF5686"/>
    <property type="match status" value="1"/>
</dbReference>
<organism evidence="2 3">
    <name type="scientific">Mesohalobacter halotolerans</name>
    <dbReference type="NCBI Taxonomy" id="1883405"/>
    <lineage>
        <taxon>Bacteria</taxon>
        <taxon>Pseudomonadati</taxon>
        <taxon>Bacteroidota</taxon>
        <taxon>Flavobacteriia</taxon>
        <taxon>Flavobacteriales</taxon>
        <taxon>Flavobacteriaceae</taxon>
        <taxon>Mesohalobacter</taxon>
    </lineage>
</organism>
<gene>
    <name evidence="2" type="ORF">FCN74_00075</name>
</gene>